<dbReference type="AlphaFoldDB" id="A0A9Q1FSY2"/>
<protein>
    <submittedName>
        <fullName evidence="2">Uncharacterized protein</fullName>
    </submittedName>
</protein>
<sequence>MANELHGDSPRRDSSGSETRIAVRPGTRHFCADDAPPPPPPPPARKLPVQAGVTAARVSRRAHLTRAAFRRSSEGREEEKGREVQRPNCKRV</sequence>
<proteinExistence type="predicted"/>
<evidence type="ECO:0000256" key="1">
    <source>
        <dbReference type="SAM" id="MobiDB-lite"/>
    </source>
</evidence>
<reference evidence="2" key="1">
    <citation type="journal article" date="2023" name="Science">
        <title>Genome structures resolve the early diversification of teleost fishes.</title>
        <authorList>
            <person name="Parey E."/>
            <person name="Louis A."/>
            <person name="Montfort J."/>
            <person name="Bouchez O."/>
            <person name="Roques C."/>
            <person name="Iampietro C."/>
            <person name="Lluch J."/>
            <person name="Castinel A."/>
            <person name="Donnadieu C."/>
            <person name="Desvignes T."/>
            <person name="Floi Bucao C."/>
            <person name="Jouanno E."/>
            <person name="Wen M."/>
            <person name="Mejri S."/>
            <person name="Dirks R."/>
            <person name="Jansen H."/>
            <person name="Henkel C."/>
            <person name="Chen W.J."/>
            <person name="Zahm M."/>
            <person name="Cabau C."/>
            <person name="Klopp C."/>
            <person name="Thompson A.W."/>
            <person name="Robinson-Rechavi M."/>
            <person name="Braasch I."/>
            <person name="Lecointre G."/>
            <person name="Bobe J."/>
            <person name="Postlethwait J.H."/>
            <person name="Berthelot C."/>
            <person name="Roest Crollius H."/>
            <person name="Guiguen Y."/>
        </authorList>
    </citation>
    <scope>NUCLEOTIDE SEQUENCE</scope>
    <source>
        <strain evidence="2">WJC10195</strain>
    </source>
</reference>
<feature type="compositionally biased region" description="Basic and acidic residues" evidence="1">
    <location>
        <begin position="71"/>
        <end position="85"/>
    </location>
</feature>
<gene>
    <name evidence="2" type="ORF">SKAU_G00142150</name>
</gene>
<feature type="compositionally biased region" description="Pro residues" evidence="1">
    <location>
        <begin position="35"/>
        <end position="45"/>
    </location>
</feature>
<feature type="compositionally biased region" description="Basic and acidic residues" evidence="1">
    <location>
        <begin position="1"/>
        <end position="15"/>
    </location>
</feature>
<organism evidence="2 3">
    <name type="scientific">Synaphobranchus kaupii</name>
    <name type="common">Kaup's arrowtooth eel</name>
    <dbReference type="NCBI Taxonomy" id="118154"/>
    <lineage>
        <taxon>Eukaryota</taxon>
        <taxon>Metazoa</taxon>
        <taxon>Chordata</taxon>
        <taxon>Craniata</taxon>
        <taxon>Vertebrata</taxon>
        <taxon>Euteleostomi</taxon>
        <taxon>Actinopterygii</taxon>
        <taxon>Neopterygii</taxon>
        <taxon>Teleostei</taxon>
        <taxon>Anguilliformes</taxon>
        <taxon>Synaphobranchidae</taxon>
        <taxon>Synaphobranchus</taxon>
    </lineage>
</organism>
<dbReference type="Proteomes" id="UP001152622">
    <property type="component" value="Chromosome 4"/>
</dbReference>
<name>A0A9Q1FSY2_SYNKA</name>
<comment type="caution">
    <text evidence="2">The sequence shown here is derived from an EMBL/GenBank/DDBJ whole genome shotgun (WGS) entry which is preliminary data.</text>
</comment>
<accession>A0A9Q1FSY2</accession>
<feature type="region of interest" description="Disordered" evidence="1">
    <location>
        <begin position="1"/>
        <end position="92"/>
    </location>
</feature>
<keyword evidence="3" id="KW-1185">Reference proteome</keyword>
<evidence type="ECO:0000313" key="2">
    <source>
        <dbReference type="EMBL" id="KAJ8365384.1"/>
    </source>
</evidence>
<evidence type="ECO:0000313" key="3">
    <source>
        <dbReference type="Proteomes" id="UP001152622"/>
    </source>
</evidence>
<dbReference type="EMBL" id="JAINUF010000004">
    <property type="protein sequence ID" value="KAJ8365384.1"/>
    <property type="molecule type" value="Genomic_DNA"/>
</dbReference>